<sequence length="143" mass="16807">MIQFNKIASNAHFNKAETDRGLIFSNSIEDANPDQYEIAKVTINEFWEEIDYGFNYRGDKGAGLKLDNKKLEKVLDLQNQFKEFIKTFISKTTLLFYYPSYKGIPCYPVFWDYRFIILNKMGIVYFYMELLPINKSGLHLTAN</sequence>
<dbReference type="AlphaFoldDB" id="V6IGB1"/>
<comment type="caution">
    <text evidence="1">The sequence shown here is derived from an EMBL/GenBank/DDBJ whole genome shotgun (WGS) entry which is preliminary data.</text>
</comment>
<dbReference type="OrthoDB" id="8410554at2"/>
<name>V6IGB1_9LEPT</name>
<dbReference type="Proteomes" id="UP000018747">
    <property type="component" value="Unassembled WGS sequence"/>
</dbReference>
<dbReference type="EMBL" id="AHMT02000001">
    <property type="protein sequence ID" value="EQA64763.1"/>
    <property type="molecule type" value="Genomic_DNA"/>
</dbReference>
<evidence type="ECO:0000313" key="2">
    <source>
        <dbReference type="Proteomes" id="UP000018747"/>
    </source>
</evidence>
<evidence type="ECO:0000313" key="1">
    <source>
        <dbReference type="EMBL" id="EQA64763.1"/>
    </source>
</evidence>
<dbReference type="RefSeq" id="WP_010577432.1">
    <property type="nucleotide sequence ID" value="NZ_AHMT02000001.1"/>
</dbReference>
<gene>
    <name evidence="1" type="ORF">LEP1GSC062_2367</name>
</gene>
<keyword evidence="2" id="KW-1185">Reference proteome</keyword>
<accession>V6IGB1</accession>
<organism evidence="1 2">
    <name type="scientific">Leptospira alexanderi serovar Manhao 3 str. L 60</name>
    <dbReference type="NCBI Taxonomy" id="1049759"/>
    <lineage>
        <taxon>Bacteria</taxon>
        <taxon>Pseudomonadati</taxon>
        <taxon>Spirochaetota</taxon>
        <taxon>Spirochaetia</taxon>
        <taxon>Leptospirales</taxon>
        <taxon>Leptospiraceae</taxon>
        <taxon>Leptospira</taxon>
    </lineage>
</organism>
<proteinExistence type="predicted"/>
<reference evidence="1" key="1">
    <citation type="submission" date="2013-05" db="EMBL/GenBank/DDBJ databases">
        <authorList>
            <person name="Harkins D.M."/>
            <person name="Durkin A.S."/>
            <person name="Brinkac L.M."/>
            <person name="Haft D.H."/>
            <person name="Selengut J.D."/>
            <person name="Sanka R."/>
            <person name="DePew J."/>
            <person name="Purushe J."/>
            <person name="Hartskeerl R.A."/>
            <person name="Ahmed A."/>
            <person name="van der Linden H."/>
            <person name="Goris M.G.A."/>
            <person name="Vinetz J.M."/>
            <person name="Sutton G.G."/>
            <person name="Nierman W.C."/>
            <person name="Fouts D.E."/>
        </authorList>
    </citation>
    <scope>NUCLEOTIDE SEQUENCE [LARGE SCALE GENOMIC DNA]</scope>
    <source>
        <strain evidence="1">L 60</strain>
    </source>
</reference>
<protein>
    <submittedName>
        <fullName evidence="1">Uncharacterized protein</fullName>
    </submittedName>
</protein>